<keyword evidence="6" id="KW-0482">Metalloprotease</keyword>
<evidence type="ECO:0000256" key="2">
    <source>
        <dbReference type="ARBA" id="ARBA00022670"/>
    </source>
</evidence>
<reference evidence="9" key="1">
    <citation type="journal article" date="2023" name="Mar. Drugs">
        <title>Gemmata algarum, a Novel Planctomycete Isolated from an Algal Mat, Displays Antimicrobial Activity.</title>
        <authorList>
            <person name="Kumar G."/>
            <person name="Kallscheuer N."/>
            <person name="Kashif M."/>
            <person name="Ahamad S."/>
            <person name="Jagadeeshwari U."/>
            <person name="Pannikurungottu S."/>
            <person name="Haufschild T."/>
            <person name="Kabuu M."/>
            <person name="Sasikala C."/>
            <person name="Jogler C."/>
            <person name="Ramana C."/>
        </authorList>
    </citation>
    <scope>NUCLEOTIDE SEQUENCE [LARGE SCALE GENOMIC DNA]</scope>
    <source>
        <strain evidence="9">JC673</strain>
    </source>
</reference>
<evidence type="ECO:0000313" key="8">
    <source>
        <dbReference type="EMBL" id="MDY3561783.1"/>
    </source>
</evidence>
<evidence type="ECO:0000256" key="5">
    <source>
        <dbReference type="ARBA" id="ARBA00022833"/>
    </source>
</evidence>
<dbReference type="InterPro" id="IPR024079">
    <property type="entry name" value="MetalloPept_cat_dom_sf"/>
</dbReference>
<dbReference type="RefSeq" id="WP_320688132.1">
    <property type="nucleotide sequence ID" value="NZ_JAXBLV010000200.1"/>
</dbReference>
<dbReference type="EMBL" id="JAXBLV010000200">
    <property type="protein sequence ID" value="MDY3561783.1"/>
    <property type="molecule type" value="Genomic_DNA"/>
</dbReference>
<dbReference type="Pfam" id="PF01457">
    <property type="entry name" value="Peptidase_M8"/>
    <property type="match status" value="1"/>
</dbReference>
<keyword evidence="9" id="KW-1185">Reference proteome</keyword>
<keyword evidence="5" id="KW-0862">Zinc</keyword>
<dbReference type="InterPro" id="IPR001577">
    <property type="entry name" value="Peptidase_M8"/>
</dbReference>
<evidence type="ECO:0000313" key="9">
    <source>
        <dbReference type="Proteomes" id="UP001272242"/>
    </source>
</evidence>
<evidence type="ECO:0000256" key="3">
    <source>
        <dbReference type="ARBA" id="ARBA00022723"/>
    </source>
</evidence>
<dbReference type="Gene3D" id="3.40.390.10">
    <property type="entry name" value="Collagenase (Catalytic Domain)"/>
    <property type="match status" value="1"/>
</dbReference>
<dbReference type="Gene3D" id="3.90.132.10">
    <property type="entry name" value="Leishmanolysin , domain 2"/>
    <property type="match status" value="1"/>
</dbReference>
<dbReference type="SUPFAM" id="SSF55486">
    <property type="entry name" value="Metalloproteases ('zincins'), catalytic domain"/>
    <property type="match status" value="1"/>
</dbReference>
<sequence length="288" mass="29791">MAKKNASVESYLAHGSLKAGASAAAVASAFTIEVRFLGGLNQAQKNAFKAAADRWSRVIVGDLPSVVIDGEVIDDLLILAQGMPIDGPGRVLGQAGPTHLRPASAGAAAFLPAKGIMSFDTADLTAMQENGTLGDVIAHEMGHVIGIGTVWTRKGLLAGQNTSNPTFTGAAARQEFGALKGTGPAPVPVENTGGPGTRDGHWRETVFRNELMSGFIAAAGNPLSKMTVASLKDMGYVVNLNAAEPYTLPNLLALAEEGVMAAEEGRPHTLPVIPMTLPEESMDLVAAE</sequence>
<comment type="caution">
    <text evidence="8">The sequence shown here is derived from an EMBL/GenBank/DDBJ whole genome shotgun (WGS) entry which is preliminary data.</text>
</comment>
<organism evidence="8 9">
    <name type="scientific">Gemmata algarum</name>
    <dbReference type="NCBI Taxonomy" id="2975278"/>
    <lineage>
        <taxon>Bacteria</taxon>
        <taxon>Pseudomonadati</taxon>
        <taxon>Planctomycetota</taxon>
        <taxon>Planctomycetia</taxon>
        <taxon>Gemmatales</taxon>
        <taxon>Gemmataceae</taxon>
        <taxon>Gemmata</taxon>
    </lineage>
</organism>
<keyword evidence="4" id="KW-0378">Hydrolase</keyword>
<evidence type="ECO:0008006" key="10">
    <source>
        <dbReference type="Google" id="ProtNLM"/>
    </source>
</evidence>
<evidence type="ECO:0000256" key="4">
    <source>
        <dbReference type="ARBA" id="ARBA00022801"/>
    </source>
</evidence>
<evidence type="ECO:0000256" key="1">
    <source>
        <dbReference type="ARBA" id="ARBA00001947"/>
    </source>
</evidence>
<keyword evidence="2" id="KW-0645">Protease</keyword>
<keyword evidence="3" id="KW-0479">Metal-binding</keyword>
<gene>
    <name evidence="8" type="ORF">R5W23_003211</name>
</gene>
<proteinExistence type="predicted"/>
<feature type="region of interest" description="Disordered" evidence="7">
    <location>
        <begin position="181"/>
        <end position="200"/>
    </location>
</feature>
<protein>
    <recommendedName>
        <fullName evidence="10">Peptidase</fullName>
    </recommendedName>
</protein>
<dbReference type="Proteomes" id="UP001272242">
    <property type="component" value="Unassembled WGS sequence"/>
</dbReference>
<name>A0ABU5F2H4_9BACT</name>
<evidence type="ECO:0000256" key="6">
    <source>
        <dbReference type="ARBA" id="ARBA00023049"/>
    </source>
</evidence>
<evidence type="ECO:0000256" key="7">
    <source>
        <dbReference type="SAM" id="MobiDB-lite"/>
    </source>
</evidence>
<accession>A0ABU5F2H4</accession>
<comment type="cofactor">
    <cofactor evidence="1">
        <name>Zn(2+)</name>
        <dbReference type="ChEBI" id="CHEBI:29105"/>
    </cofactor>
</comment>